<dbReference type="Proteomes" id="UP001332243">
    <property type="component" value="Unassembled WGS sequence"/>
</dbReference>
<name>A0ABU7RXM6_9ACTN</name>
<evidence type="ECO:0000313" key="1">
    <source>
        <dbReference type="EMBL" id="MEE6260964.1"/>
    </source>
</evidence>
<sequence>MPLDLNATRRLAYIRYLHQVALQQARLPEPLSSTSILMLHDAVESFLLLAAEHFGVTPPREFEKYWEAFKPHLPAGTGLASQQGMRRLNKIRVNLKHHGAHPDVSTIEQAVADTSTFMAANTQLVFGADYESLSMASVVVQDPVRDLLLKAESASGNGDRILAMARLTDAFEELFKQHNPGDRMRRYDASPLALMEKVHFPLNAGAIARLLNPGSHGLNARDCQTLGEQIEALTWTVEQLAPVARVTALGLSFAAYQRFRLLTPRVLGFMNGRREYRAPEGYQPSSEEYAFCLQFVVLAAMRLAELDASLTAPAWMPDTDHWGRQPWAIAVEEQR</sequence>
<protein>
    <submittedName>
        <fullName evidence="1">Uncharacterized protein</fullName>
    </submittedName>
</protein>
<evidence type="ECO:0000313" key="2">
    <source>
        <dbReference type="Proteomes" id="UP001332243"/>
    </source>
</evidence>
<keyword evidence="2" id="KW-1185">Reference proteome</keyword>
<organism evidence="1 2">
    <name type="scientific">Plantactinospora sonchi</name>
    <dbReference type="NCBI Taxonomy" id="1544735"/>
    <lineage>
        <taxon>Bacteria</taxon>
        <taxon>Bacillati</taxon>
        <taxon>Actinomycetota</taxon>
        <taxon>Actinomycetes</taxon>
        <taxon>Micromonosporales</taxon>
        <taxon>Micromonosporaceae</taxon>
        <taxon>Plantactinospora</taxon>
    </lineage>
</organism>
<gene>
    <name evidence="1" type="ORF">V1633_20995</name>
</gene>
<reference evidence="1 2" key="1">
    <citation type="submission" date="2024-01" db="EMBL/GenBank/DDBJ databases">
        <title>Genome insights into Plantactinospora sonchi sp. nov.</title>
        <authorList>
            <person name="Wang L."/>
        </authorList>
    </citation>
    <scope>NUCLEOTIDE SEQUENCE [LARGE SCALE GENOMIC DNA]</scope>
    <source>
        <strain evidence="1 2">NEAU-QY2</strain>
    </source>
</reference>
<dbReference type="RefSeq" id="WP_331216068.1">
    <property type="nucleotide sequence ID" value="NZ_JAZGQK010000017.1"/>
</dbReference>
<accession>A0ABU7RXM6</accession>
<proteinExistence type="predicted"/>
<comment type="caution">
    <text evidence="1">The sequence shown here is derived from an EMBL/GenBank/DDBJ whole genome shotgun (WGS) entry which is preliminary data.</text>
</comment>
<dbReference type="EMBL" id="JAZGQK010000017">
    <property type="protein sequence ID" value="MEE6260964.1"/>
    <property type="molecule type" value="Genomic_DNA"/>
</dbReference>